<evidence type="ECO:0000313" key="3">
    <source>
        <dbReference type="EnsemblPlants" id="PGSC0003DMT400089427"/>
    </source>
</evidence>
<feature type="compositionally biased region" description="Basic and acidic residues" evidence="1">
    <location>
        <begin position="201"/>
        <end position="225"/>
    </location>
</feature>
<dbReference type="Pfam" id="PF20167">
    <property type="entry name" value="Transposase_32"/>
    <property type="match status" value="1"/>
</dbReference>
<dbReference type="EnsemblPlants" id="PGSC0003DMT400089427">
    <property type="protein sequence ID" value="PGSC0003DMT400089427"/>
    <property type="gene ID" value="PGSC0003DMG400038998"/>
</dbReference>
<accession>M1DI51</accession>
<dbReference type="Proteomes" id="UP000011115">
    <property type="component" value="Unassembled WGS sequence"/>
</dbReference>
<dbReference type="InParanoid" id="M1DI51"/>
<dbReference type="Gramene" id="PGSC0003DMT400089427">
    <property type="protein sequence ID" value="PGSC0003DMT400089427"/>
    <property type="gene ID" value="PGSC0003DMG400038998"/>
</dbReference>
<dbReference type="InterPro" id="IPR046796">
    <property type="entry name" value="Transposase_32_dom"/>
</dbReference>
<evidence type="ECO:0000313" key="4">
    <source>
        <dbReference type="Proteomes" id="UP000011115"/>
    </source>
</evidence>
<keyword evidence="4" id="KW-1185">Reference proteome</keyword>
<sequence length="249" mass="28518">MAGANKENPPFVWFPDAASRERHHDHRNNKFCCERDFILLKLKEKAPVFYARLMEFGSVPLNEATPAARSDWVKEFYAILLVVRWDDPHPSIRIRGVDIPLNSTTINKVLEVPEVSNREYEAKLREMDLDWLRDTLMKPARRDRQSSTSRSKRKRTDRASSSQAAAETDDEGGDDTHLTRSEPPLSGAQCPRGWDAPPRAAPREEEGFREGPSDDPDMKDCEGHLHLRHPRTGDSLGRDKRCPAFYFHG</sequence>
<protein>
    <recommendedName>
        <fullName evidence="2">Putative plant transposon protein domain-containing protein</fullName>
    </recommendedName>
</protein>
<feature type="domain" description="Putative plant transposon protein" evidence="2">
    <location>
        <begin position="60"/>
        <end position="142"/>
    </location>
</feature>
<dbReference type="AlphaFoldDB" id="M1DI51"/>
<evidence type="ECO:0000259" key="2">
    <source>
        <dbReference type="Pfam" id="PF20167"/>
    </source>
</evidence>
<name>M1DI51_SOLTU</name>
<organism evidence="3 4">
    <name type="scientific">Solanum tuberosum</name>
    <name type="common">Potato</name>
    <dbReference type="NCBI Taxonomy" id="4113"/>
    <lineage>
        <taxon>Eukaryota</taxon>
        <taxon>Viridiplantae</taxon>
        <taxon>Streptophyta</taxon>
        <taxon>Embryophyta</taxon>
        <taxon>Tracheophyta</taxon>
        <taxon>Spermatophyta</taxon>
        <taxon>Magnoliopsida</taxon>
        <taxon>eudicotyledons</taxon>
        <taxon>Gunneridae</taxon>
        <taxon>Pentapetalae</taxon>
        <taxon>asterids</taxon>
        <taxon>lamiids</taxon>
        <taxon>Solanales</taxon>
        <taxon>Solanaceae</taxon>
        <taxon>Solanoideae</taxon>
        <taxon>Solaneae</taxon>
        <taxon>Solanum</taxon>
    </lineage>
</organism>
<reference evidence="3" key="2">
    <citation type="submission" date="2015-06" db="UniProtKB">
        <authorList>
            <consortium name="EnsemblPlants"/>
        </authorList>
    </citation>
    <scope>IDENTIFICATION</scope>
    <source>
        <strain evidence="3">DM1-3 516 R44</strain>
    </source>
</reference>
<dbReference type="HOGENOM" id="CLU_1117333_0_0_1"/>
<reference evidence="4" key="1">
    <citation type="journal article" date="2011" name="Nature">
        <title>Genome sequence and analysis of the tuber crop potato.</title>
        <authorList>
            <consortium name="The Potato Genome Sequencing Consortium"/>
        </authorList>
    </citation>
    <scope>NUCLEOTIDE SEQUENCE [LARGE SCALE GENOMIC DNA]</scope>
    <source>
        <strain evidence="4">cv. DM1-3 516 R44</strain>
    </source>
</reference>
<dbReference type="PaxDb" id="4113-PGSC0003DMT400089427"/>
<evidence type="ECO:0000256" key="1">
    <source>
        <dbReference type="SAM" id="MobiDB-lite"/>
    </source>
</evidence>
<feature type="region of interest" description="Disordered" evidence="1">
    <location>
        <begin position="138"/>
        <end position="242"/>
    </location>
</feature>
<proteinExistence type="predicted"/>